<proteinExistence type="predicted"/>
<dbReference type="EnsemblMetazoa" id="XM_050653801.1">
    <property type="protein sequence ID" value="XP_050509758.1"/>
    <property type="gene ID" value="LOC126886773"/>
</dbReference>
<sequence>MQFQTIHNLLLLICILTGIKNANSNTNENIEGKNDNREQSLVADKHGNITTDPTIETTTKDDTKLLLEKLQNIAYYLRNYKFNEYDRRYETDPTNASRPYYKFFPKPPLRSLHWEVHQFCEPSFHDCVEYLSKKLHHVALRRSDDTSVVMLEQRWSWRKNEQQIVQVDAECLRNKRIDDTVADHFEGPLERFQWRVTASYYMCWYTLLKTPEMRRLYEKCDNFASCLDYDYGPRNEDDRVEDWRPFSCALYSFCPDPCCPFKHLTNLKDCWDSPENPCYRLNPKKKRTCEFNKTANINFKCICKWGFIRDIQTENCLPSNALSAIKLSRRKQLNITEELTVWQRIKNVILFKKNSAQWIKSQIGLILLIILNAICNIN</sequence>
<feature type="chain" id="PRO_5046177224" evidence="1">
    <location>
        <begin position="25"/>
        <end position="378"/>
    </location>
</feature>
<protein>
    <submittedName>
        <fullName evidence="2">Uncharacterized protein</fullName>
    </submittedName>
</protein>
<keyword evidence="1" id="KW-0732">Signal</keyword>
<evidence type="ECO:0000256" key="1">
    <source>
        <dbReference type="SAM" id="SignalP"/>
    </source>
</evidence>
<keyword evidence="3" id="KW-1185">Reference proteome</keyword>
<feature type="signal peptide" evidence="1">
    <location>
        <begin position="1"/>
        <end position="24"/>
    </location>
</feature>
<dbReference type="RefSeq" id="XP_050509758.1">
    <property type="nucleotide sequence ID" value="XM_050653801.1"/>
</dbReference>
<evidence type="ECO:0000313" key="2">
    <source>
        <dbReference type="EnsemblMetazoa" id="XP_050509758.1"/>
    </source>
</evidence>
<evidence type="ECO:0000313" key="3">
    <source>
        <dbReference type="Proteomes" id="UP001652700"/>
    </source>
</evidence>
<reference evidence="2" key="1">
    <citation type="submission" date="2025-05" db="UniProtKB">
        <authorList>
            <consortium name="EnsemblMetazoa"/>
        </authorList>
    </citation>
    <scope>IDENTIFICATION</scope>
</reference>
<name>A0ABM5KI11_DIAVI</name>
<accession>A0ABM5KI11</accession>
<organism evidence="2 3">
    <name type="scientific">Diabrotica virgifera virgifera</name>
    <name type="common">western corn rootworm</name>
    <dbReference type="NCBI Taxonomy" id="50390"/>
    <lineage>
        <taxon>Eukaryota</taxon>
        <taxon>Metazoa</taxon>
        <taxon>Ecdysozoa</taxon>
        <taxon>Arthropoda</taxon>
        <taxon>Hexapoda</taxon>
        <taxon>Insecta</taxon>
        <taxon>Pterygota</taxon>
        <taxon>Neoptera</taxon>
        <taxon>Endopterygota</taxon>
        <taxon>Coleoptera</taxon>
        <taxon>Polyphaga</taxon>
        <taxon>Cucujiformia</taxon>
        <taxon>Chrysomeloidea</taxon>
        <taxon>Chrysomelidae</taxon>
        <taxon>Galerucinae</taxon>
        <taxon>Diabroticina</taxon>
        <taxon>Diabroticites</taxon>
        <taxon>Diabrotica</taxon>
    </lineage>
</organism>
<dbReference type="Proteomes" id="UP001652700">
    <property type="component" value="Unplaced"/>
</dbReference>
<dbReference type="GeneID" id="126886773"/>